<organism evidence="2 3">
    <name type="scientific">Segatella salivae DSM 15606</name>
    <dbReference type="NCBI Taxonomy" id="888832"/>
    <lineage>
        <taxon>Bacteria</taxon>
        <taxon>Pseudomonadati</taxon>
        <taxon>Bacteroidota</taxon>
        <taxon>Bacteroidia</taxon>
        <taxon>Bacteroidales</taxon>
        <taxon>Prevotellaceae</taxon>
        <taxon>Segatella</taxon>
    </lineage>
</organism>
<sequence>MNHFILQWAFSLLMLPISPCALIIAYYLYIAINNGMKTINKR</sequence>
<dbReference type="HOGENOM" id="CLU_3255934_0_0_10"/>
<name>E6MKJ8_9BACT</name>
<evidence type="ECO:0000313" key="3">
    <source>
        <dbReference type="Proteomes" id="UP000003874"/>
    </source>
</evidence>
<feature type="transmembrane region" description="Helical" evidence="1">
    <location>
        <begin position="6"/>
        <end position="32"/>
    </location>
</feature>
<dbReference type="EMBL" id="AEQO01000002">
    <property type="protein sequence ID" value="EFV05814.1"/>
    <property type="molecule type" value="Genomic_DNA"/>
</dbReference>
<dbReference type="STRING" id="888832.HMPREF9420_0015"/>
<evidence type="ECO:0000313" key="2">
    <source>
        <dbReference type="EMBL" id="EFV05814.1"/>
    </source>
</evidence>
<protein>
    <submittedName>
        <fullName evidence="2">Uncharacterized protein</fullName>
    </submittedName>
</protein>
<keyword evidence="1" id="KW-1133">Transmembrane helix</keyword>
<gene>
    <name evidence="2" type="ORF">HMPREF9420_0015</name>
</gene>
<keyword evidence="1" id="KW-0472">Membrane</keyword>
<dbReference type="AlphaFoldDB" id="E6MKJ8"/>
<proteinExistence type="predicted"/>
<dbReference type="Proteomes" id="UP000003874">
    <property type="component" value="Unassembled WGS sequence"/>
</dbReference>
<accession>E6MKJ8</accession>
<keyword evidence="3" id="KW-1185">Reference proteome</keyword>
<comment type="caution">
    <text evidence="2">The sequence shown here is derived from an EMBL/GenBank/DDBJ whole genome shotgun (WGS) entry which is preliminary data.</text>
</comment>
<evidence type="ECO:0000256" key="1">
    <source>
        <dbReference type="SAM" id="Phobius"/>
    </source>
</evidence>
<reference evidence="2 3" key="1">
    <citation type="submission" date="2010-12" db="EMBL/GenBank/DDBJ databases">
        <authorList>
            <person name="Muzny D."/>
            <person name="Qin X."/>
            <person name="Deng J."/>
            <person name="Jiang H."/>
            <person name="Liu Y."/>
            <person name="Qu J."/>
            <person name="Song X.-Z."/>
            <person name="Zhang L."/>
            <person name="Thornton R."/>
            <person name="Coyle M."/>
            <person name="Francisco L."/>
            <person name="Jackson L."/>
            <person name="Javaid M."/>
            <person name="Korchina V."/>
            <person name="Kovar C."/>
            <person name="Mata R."/>
            <person name="Mathew T."/>
            <person name="Ngo R."/>
            <person name="Nguyen L."/>
            <person name="Nguyen N."/>
            <person name="Okwuonu G."/>
            <person name="Ongeri F."/>
            <person name="Pham C."/>
            <person name="Simmons D."/>
            <person name="Wilczek-Boney K."/>
            <person name="Hale W."/>
            <person name="Jakkamsetti A."/>
            <person name="Pham P."/>
            <person name="Ruth R."/>
            <person name="San Lucas F."/>
            <person name="Warren J."/>
            <person name="Zhang J."/>
            <person name="Zhao Z."/>
            <person name="Zhou C."/>
            <person name="Zhu D."/>
            <person name="Lee S."/>
            <person name="Bess C."/>
            <person name="Blankenburg K."/>
            <person name="Forbes L."/>
            <person name="Fu Q."/>
            <person name="Gubbala S."/>
            <person name="Hirani K."/>
            <person name="Jayaseelan J.C."/>
            <person name="Lara F."/>
            <person name="Munidasa M."/>
            <person name="Palculict T."/>
            <person name="Patil S."/>
            <person name="Pu L.-L."/>
            <person name="Saada N."/>
            <person name="Tang L."/>
            <person name="Weissenberger G."/>
            <person name="Zhu Y."/>
            <person name="Hemphill L."/>
            <person name="Shang Y."/>
            <person name="Youmans B."/>
            <person name="Ayvaz T."/>
            <person name="Ross M."/>
            <person name="Santibanez J."/>
            <person name="Aqrawi P."/>
            <person name="Gross S."/>
            <person name="Joshi V."/>
            <person name="Fowler G."/>
            <person name="Nazareth L."/>
            <person name="Reid J."/>
            <person name="Worley K."/>
            <person name="Petrosino J."/>
            <person name="Highlander S."/>
            <person name="Gibbs R."/>
        </authorList>
    </citation>
    <scope>NUCLEOTIDE SEQUENCE [LARGE SCALE GENOMIC DNA]</scope>
    <source>
        <strain evidence="2 3">DSM 15606</strain>
    </source>
</reference>
<keyword evidence="1" id="KW-0812">Transmembrane</keyword>